<dbReference type="Gene3D" id="3.30.920.20">
    <property type="entry name" value="Gas2-like domain"/>
    <property type="match status" value="1"/>
</dbReference>
<feature type="compositionally biased region" description="Low complexity" evidence="8">
    <location>
        <begin position="3383"/>
        <end position="3406"/>
    </location>
</feature>
<feature type="coiled-coil region" evidence="7">
    <location>
        <begin position="1334"/>
        <end position="1439"/>
    </location>
</feature>
<keyword evidence="4" id="KW-0677">Repeat</keyword>
<dbReference type="SMART" id="SM00150">
    <property type="entry name" value="SPEC"/>
    <property type="match status" value="16"/>
</dbReference>
<dbReference type="SUPFAM" id="SSF75399">
    <property type="entry name" value="Plakin repeat"/>
    <property type="match status" value="4"/>
</dbReference>
<dbReference type="SUPFAM" id="SSF143575">
    <property type="entry name" value="GAS2 domain-like"/>
    <property type="match status" value="1"/>
</dbReference>
<feature type="coiled-coil region" evidence="7">
    <location>
        <begin position="2514"/>
        <end position="2544"/>
    </location>
</feature>
<dbReference type="InterPro" id="IPR041615">
    <property type="entry name" value="Desmoplakin_SH3"/>
</dbReference>
<dbReference type="Pfam" id="PF13499">
    <property type="entry name" value="EF-hand_7"/>
    <property type="match status" value="1"/>
</dbReference>
<feature type="non-terminal residue" evidence="11">
    <location>
        <position position="1"/>
    </location>
</feature>
<evidence type="ECO:0000256" key="3">
    <source>
        <dbReference type="ARBA" id="ARBA00022553"/>
    </source>
</evidence>
<evidence type="ECO:0000313" key="12">
    <source>
        <dbReference type="Proteomes" id="UP001186944"/>
    </source>
</evidence>
<dbReference type="PROSITE" id="PS51460">
    <property type="entry name" value="GAR"/>
    <property type="match status" value="1"/>
</dbReference>
<evidence type="ECO:0000256" key="1">
    <source>
        <dbReference type="ARBA" id="ARBA00004245"/>
    </source>
</evidence>
<dbReference type="Pfam" id="PF17902">
    <property type="entry name" value="SH3_10"/>
    <property type="match status" value="1"/>
</dbReference>
<dbReference type="InterPro" id="IPR002048">
    <property type="entry name" value="EF_hand_dom"/>
</dbReference>
<keyword evidence="5" id="KW-0106">Calcium</keyword>
<evidence type="ECO:0000256" key="8">
    <source>
        <dbReference type="SAM" id="MobiDB-lite"/>
    </source>
</evidence>
<evidence type="ECO:0000313" key="11">
    <source>
        <dbReference type="EMBL" id="KAK3083433.1"/>
    </source>
</evidence>
<dbReference type="PROSITE" id="PS50222">
    <property type="entry name" value="EF_HAND_2"/>
    <property type="match status" value="2"/>
</dbReference>
<organism evidence="11 12">
    <name type="scientific">Pinctada imbricata</name>
    <name type="common">Atlantic pearl-oyster</name>
    <name type="synonym">Pinctada martensii</name>
    <dbReference type="NCBI Taxonomy" id="66713"/>
    <lineage>
        <taxon>Eukaryota</taxon>
        <taxon>Metazoa</taxon>
        <taxon>Spiralia</taxon>
        <taxon>Lophotrochozoa</taxon>
        <taxon>Mollusca</taxon>
        <taxon>Bivalvia</taxon>
        <taxon>Autobranchia</taxon>
        <taxon>Pteriomorphia</taxon>
        <taxon>Pterioida</taxon>
        <taxon>Pterioidea</taxon>
        <taxon>Pteriidae</taxon>
        <taxon>Pinctada</taxon>
    </lineage>
</organism>
<dbReference type="GO" id="GO:0008017">
    <property type="term" value="F:microtubule binding"/>
    <property type="evidence" value="ECO:0007669"/>
    <property type="project" value="InterPro"/>
</dbReference>
<proteinExistence type="predicted"/>
<dbReference type="CDD" id="cd00051">
    <property type="entry name" value="EFh"/>
    <property type="match status" value="1"/>
</dbReference>
<feature type="coiled-coil region" evidence="7">
    <location>
        <begin position="16"/>
        <end position="43"/>
    </location>
</feature>
<dbReference type="SUPFAM" id="SSF46966">
    <property type="entry name" value="Spectrin repeat"/>
    <property type="match status" value="14"/>
</dbReference>
<dbReference type="Pfam" id="PF02187">
    <property type="entry name" value="GAS2"/>
    <property type="match status" value="1"/>
</dbReference>
<dbReference type="InterPro" id="IPR035915">
    <property type="entry name" value="Plakin_repeat_sf"/>
</dbReference>
<comment type="caution">
    <text evidence="11">The sequence shown here is derived from an EMBL/GenBank/DDBJ whole genome shotgun (WGS) entry which is preliminary data.</text>
</comment>
<feature type="compositionally biased region" description="Polar residues" evidence="8">
    <location>
        <begin position="3328"/>
        <end position="3347"/>
    </location>
</feature>
<dbReference type="Proteomes" id="UP001186944">
    <property type="component" value="Unassembled WGS sequence"/>
</dbReference>
<dbReference type="EMBL" id="VSWD01000014">
    <property type="protein sequence ID" value="KAK3083433.1"/>
    <property type="molecule type" value="Genomic_DNA"/>
</dbReference>
<feature type="coiled-coil region" evidence="7">
    <location>
        <begin position="2083"/>
        <end position="2110"/>
    </location>
</feature>
<keyword evidence="3" id="KW-0597">Phosphoprotein</keyword>
<accession>A0AA89BV39</accession>
<dbReference type="GO" id="GO:0005509">
    <property type="term" value="F:calcium ion binding"/>
    <property type="evidence" value="ECO:0007669"/>
    <property type="project" value="InterPro"/>
</dbReference>
<evidence type="ECO:0008006" key="13">
    <source>
        <dbReference type="Google" id="ProtNLM"/>
    </source>
</evidence>
<dbReference type="Gene3D" id="1.10.238.10">
    <property type="entry name" value="EF-hand"/>
    <property type="match status" value="1"/>
</dbReference>
<dbReference type="InterPro" id="IPR001101">
    <property type="entry name" value="Plectin_repeat"/>
</dbReference>
<dbReference type="CDD" id="cd00176">
    <property type="entry name" value="SPEC"/>
    <property type="match status" value="9"/>
</dbReference>
<keyword evidence="12" id="KW-1185">Reference proteome</keyword>
<feature type="compositionally biased region" description="Polar residues" evidence="8">
    <location>
        <begin position="3295"/>
        <end position="3319"/>
    </location>
</feature>
<evidence type="ECO:0000256" key="2">
    <source>
        <dbReference type="ARBA" id="ARBA00022490"/>
    </source>
</evidence>
<dbReference type="InterPro" id="IPR011992">
    <property type="entry name" value="EF-hand-dom_pair"/>
</dbReference>
<feature type="compositionally biased region" description="Low complexity" evidence="8">
    <location>
        <begin position="3249"/>
        <end position="3261"/>
    </location>
</feature>
<dbReference type="InterPro" id="IPR002017">
    <property type="entry name" value="Spectrin_repeat"/>
</dbReference>
<dbReference type="PANTHER" id="PTHR23169:SF23">
    <property type="entry name" value="SHORT STOP, ISOFORM H"/>
    <property type="match status" value="1"/>
</dbReference>
<dbReference type="GO" id="GO:0005856">
    <property type="term" value="C:cytoskeleton"/>
    <property type="evidence" value="ECO:0007669"/>
    <property type="project" value="UniProtKB-SubCell"/>
</dbReference>
<dbReference type="Pfam" id="PF00681">
    <property type="entry name" value="Plectin"/>
    <property type="match status" value="3"/>
</dbReference>
<dbReference type="SMART" id="SM00243">
    <property type="entry name" value="GAS2"/>
    <property type="match status" value="1"/>
</dbReference>
<evidence type="ECO:0000256" key="6">
    <source>
        <dbReference type="ARBA" id="ARBA00023212"/>
    </source>
</evidence>
<name>A0AA89BV39_PINIB</name>
<dbReference type="InterPro" id="IPR003108">
    <property type="entry name" value="GAR_dom"/>
</dbReference>
<evidence type="ECO:0000256" key="7">
    <source>
        <dbReference type="SAM" id="Coils"/>
    </source>
</evidence>
<dbReference type="Pfam" id="PF00435">
    <property type="entry name" value="Spectrin"/>
    <property type="match status" value="8"/>
</dbReference>
<feature type="coiled-coil region" evidence="7">
    <location>
        <begin position="2412"/>
        <end position="2442"/>
    </location>
</feature>
<gene>
    <name evidence="11" type="ORF">FSP39_022457</name>
</gene>
<dbReference type="SMART" id="SM00250">
    <property type="entry name" value="PLEC"/>
    <property type="match status" value="12"/>
</dbReference>
<feature type="coiled-coil region" evidence="7">
    <location>
        <begin position="2343"/>
        <end position="2380"/>
    </location>
</feature>
<evidence type="ECO:0000259" key="9">
    <source>
        <dbReference type="PROSITE" id="PS50222"/>
    </source>
</evidence>
<dbReference type="SMART" id="SM00054">
    <property type="entry name" value="EFh"/>
    <property type="match status" value="2"/>
</dbReference>
<dbReference type="PROSITE" id="PS00018">
    <property type="entry name" value="EF_HAND_1"/>
    <property type="match status" value="1"/>
</dbReference>
<evidence type="ECO:0000256" key="5">
    <source>
        <dbReference type="ARBA" id="ARBA00022837"/>
    </source>
</evidence>
<feature type="coiled-coil region" evidence="7">
    <location>
        <begin position="1490"/>
        <end position="1671"/>
    </location>
</feature>
<dbReference type="InterPro" id="IPR018247">
    <property type="entry name" value="EF_Hand_1_Ca_BS"/>
</dbReference>
<dbReference type="Gene3D" id="1.20.58.60">
    <property type="match status" value="16"/>
</dbReference>
<keyword evidence="6" id="KW-0206">Cytoskeleton</keyword>
<dbReference type="Gene3D" id="2.30.30.40">
    <property type="entry name" value="SH3 Domains"/>
    <property type="match status" value="1"/>
</dbReference>
<dbReference type="GO" id="GO:0045104">
    <property type="term" value="P:intermediate filament cytoskeleton organization"/>
    <property type="evidence" value="ECO:0007669"/>
    <property type="project" value="InterPro"/>
</dbReference>
<sequence length="3432" mass="390074">QKAIRDTPFSSNYIGVQQALEQTKDTTTQIKALKRKAEEIKKTKGETSEGQTIDAEYELLEDLALQKKRCLETILYVSEVENLLQNVQTEFEDRALYLTERRKVFESIYREDSVAESARMHRDCVYALRGSWNWLSQVTRCMEIHMQNAGEYHQFFHDVQFLDEDMEIYLASQSSRKCHEIREPEVMMAYLREVTNKLLDYQSRIDRLSEISGQIHPIQLRREESLYPIKARVLVLYRHQEIKLNPGDEVSVLDNSEPDRWQIRDKDGNEAEVPVLYLLYRPLIKPQLTIYKGIYSKTKDQLVVHWDTSLRRLRSQLMYFLTNSMKGTSSSELSRISSAQKADLMKLLNEAVQLLRPISAEDPEFKVMMLQVTNFRKVLSQIKTGDKNYTNGTTQVWQANGKVLTTYKEFLTYAKAYKENLAATREQEKLLLKGTGTRTYSSKAYFERVLPLTDLDVETGKTEISRISAEMVIHERAKGKRPVPPPRRRRGLKRVISVAGNNDLMEFPESSEESKPFTITGVVDPRTRQKLSVFQAMAQGILDQANGTYTDPTTGKSMSIPEAIRKGLVTVDTRENLTNGDTVDGFSPMRNTLESQTFPVAGVIDPRTGEWIGVKEALTAGILDQRTNKYKNIVTGEELDFLEAVKNGYLIVDPNSLDEMEEEGCFTFVDFADSGFRANSVVDPTTGEEISYQRAIKDGVIDPRNGVYRNPHTGETISLESAIRQGLIKGQFLQPGEDDQGEDVFFIKQLQVKKQKFIPGEGKGMDGAGAMKQDPNSAMYDKVRNHLDPAKSSVLDPNDITTISLEEAFDRGIIDFATCEFKIPDGETLTLEQAATRNFIEPELLRDILQAYKDSSLGELVDSGKLDPETSLITDPATGHTMSLESAIAQKLVDPDLLYIYDVPSQKLVTLASAMKNGQYDPSTGKFRNPKTGEMLSLAEAEKSGIVRTHIDPEKMAQTAKTLERLQKLMDTKIPASKSESSGNAMTVEEAIKSGALDLQNGLFTDPDSGEIIPISEAIRLERIDPTAARSLLEAMDKLSMQDLMQKGLINPKTGLFCPEDKSKPISIDEAIKQGLINPENVFLVDKGNDNIVSLDSLIKSGLFDPKTGQYIDPNTGEKMSLEEAVKRGLIDLNIDPELFIDSSRTLKDLIDSSKVSPRSTYFVAPNNHKLSLRDALANGFLTMNSKVKLDGEGNVVLASDEEVVQCLVDIKENSDWMTGVEQTLGSRTKPSQRLEKLKDHALEVKAVQEDMTKRKPGVTDSIRQSEELIENNKSQKKEDAAQQLKKLRSNVADLKVRFDAAFGEAGNRSKRLVKMSADLEEFYKSLQDLDQWLDQAIEKYKDLQTSKDGIETQYEEFKDFVEELQSKEVEMANASKMADEFRDNAQEFEKEAEAYRQRIQVLPSIKEESDNDVIDDELESLEEKYRDISRDCTKHMDKLAAAMKQKKTFDDLKEKLGSVYPQIEKKLKSVDSKNFGKNSEKDSKDLGAVKDAKADLIGQERKLRELTQASEKLVKGLSDLGMRNKADEVKNAVSDLKDKHSALQGEINEKEHELEAAVSQQQNVMNRLDGIIQWMNDAESALNEGKGISLDKERLAVQLKEQQLMNAEIERNKALLDRLSKELSNVPNNEEAEESIFDLNERIVDVERKAEDRLNEIEEISASVADLETNYDMERLRCEAKSLIEADNVSDTFALKECVGEVEVKWHELTEHLVQQVSLEALTEISGMLKYLDKAENEINTAEPVNIEPETLTVQLKDHQSFNEDLNQKRNAVKDIINKCNRMLRETTNSQTDEIKSQFDSIRTQADIVCQLSAERLHHLEAALPLATHFSENQSEISTWLEEMEAELKAQMSPGENLEQVKKQLDNVKAAQQKIEDHKPFLEDLNTTGLELMELCCDDDAGEIQNKLLSYNGRYDKLKTQVREKAKELIEARGRLTQEVSDSMDHILEDLAQLNRTVTTADPVAANPDKLQDQLRENKLIMEDLDNHRSVIASTDEAAKKLLNQGVEDSTEAEDLKQKITELATLNNQIRDATQRREGELTGALKVSQRFFDLCNDTMSNLRDLKDNLLSQEPPGVDSSTVREQQKELKELRKELGKARLSLEECRQTGEQLSGLCGDPGLMEIRKQLEDIHNVADDVHDIARDREEDLKKALGHAEKFQELHDNAMSWLPMAEHQLERMEAVATTPEGVKQQMEELKSTKAQVHPHVADVEQLNQELSALKDMSPIAAESLQKPVEEINSRWSHLLKEMADREVKLNQAQLKLGELESGMDDAVSNLQHIHQELENYDDVKGDPKCLETHMKKLQLLHNDLRAQDKACKKLNAAVADILSQNSSESPELKQKQEVMNEQLREVQANLRDKEAKLQENLRQVKKYLGEVDDQLQWVNDLRQELKSAAPCGALPETANSQVEAYMARYEELQAREDALQSLLARGQELSEECPPEDIALITEKLHKLKERWNDTSERADKHKDKLSEHMNNVNEFHGTLKAFTDWLNNAEITMRGFKYPSKLVDRVTVQMAEHEKLKAELEQQIEKMQSLDRTGSYLKHFGRKQDTIYIKNLLVGIRLRWKKLLRRTDERGRLLRAAYREDKRFYDSWKSLIDWLDDSSKSMNRFMAPVSQGGATKQNIDDLKRFQHQLAGKHQAFYSATRLGRNLKDRCTKQDEERDILQHMLDELKNKWNSVRSVISRSQNKLDEALLTSGRVADAISSLLEWLGKAEASLAEDQPIMGDLDTIHMLIEHHKTMQQELGAREQTVAAMKASGDIPPSHLEELETTWDRVNHLADIRENRLRDSLKLAEEFQEVVQVMRDFLPQAEAELKFKSLPDDEMSIIQLIEKHEKFQEDLRNHQDCVDKIRILAEEILQNCHPNAIRFVKYYLTITQTRWDQLLQRAKNRGQRLQDALKNIQGNAALVEELLAWLNDAHILLSTKERDPIPEDLKVVEDLVKEHAEFHDEVTSKNNDVERLTKIITSEPKSPGGRHYGSNMRLNDMDGYNPRVLTLQNKWRTVWRMSVDRKKGLQDALDTLLELESFKTFDFEVWKQKYLNWIKAKKLRITDFFRRQDKDGDGFLSRDEFVNGMLQTHFPTNKTELHAVFDIFDPNNRHYIEYKDFIEAMKPVRHQKTRLKSGKQQMSDAELIHDEIEKEVSQCQCRNPFRADMIEEGKYRFGEKQNIRLVRFLNSTVMVRVGGGWVTLDEFLETNDPCRAKGRTNYDLRDTLSPNGNTTFRSRRGSGTYGYKSKLNDTGYASSNSSAGSSGDNSLRRSRVTSSMVNLSGAGGATSTPRNTMRRNPDFGSTGSLQRTKRLSNSSSAINTPTKPRTPAAPNRTLTPSYGSKTPTFARSKTPQPYVPRSTTPTPPRPSTARTSMTPKTSTPVRTGRATPTFSGGRGPPSGRATPTGRTTPTMQNGLNSSMDRLNNTRRLPSTPKTSR</sequence>
<dbReference type="InterPro" id="IPR018159">
    <property type="entry name" value="Spectrin/alpha-actinin"/>
</dbReference>
<feature type="domain" description="EF-hand" evidence="9">
    <location>
        <begin position="3088"/>
        <end position="3123"/>
    </location>
</feature>
<keyword evidence="2" id="KW-0963">Cytoplasm</keyword>
<reference evidence="11" key="1">
    <citation type="submission" date="2019-08" db="EMBL/GenBank/DDBJ databases">
        <title>The improved chromosome-level genome for the pearl oyster Pinctada fucata martensii using PacBio sequencing and Hi-C.</title>
        <authorList>
            <person name="Zheng Z."/>
        </authorList>
    </citation>
    <scope>NUCLEOTIDE SEQUENCE</scope>
    <source>
        <strain evidence="11">ZZ-2019</strain>
        <tissue evidence="11">Adductor muscle</tissue>
    </source>
</reference>
<feature type="region of interest" description="Disordered" evidence="8">
    <location>
        <begin position="3211"/>
        <end position="3432"/>
    </location>
</feature>
<comment type="subcellular location">
    <subcellularLocation>
        <location evidence="1">Cytoplasm</location>
        <location evidence="1">Cytoskeleton</location>
    </subcellularLocation>
</comment>
<protein>
    <recommendedName>
        <fullName evidence="13">Dystonin</fullName>
    </recommendedName>
</protein>
<feature type="domain" description="GAR" evidence="10">
    <location>
        <begin position="3135"/>
        <end position="3207"/>
    </location>
</feature>
<dbReference type="PANTHER" id="PTHR23169">
    <property type="entry name" value="ENVOPLAKIN"/>
    <property type="match status" value="1"/>
</dbReference>
<feature type="compositionally biased region" description="Polar residues" evidence="8">
    <location>
        <begin position="3407"/>
        <end position="3432"/>
    </location>
</feature>
<dbReference type="Gene3D" id="3.90.1290.10">
    <property type="entry name" value="Plakin repeat"/>
    <property type="match status" value="5"/>
</dbReference>
<dbReference type="SUPFAM" id="SSF47473">
    <property type="entry name" value="EF-hand"/>
    <property type="match status" value="1"/>
</dbReference>
<evidence type="ECO:0000256" key="4">
    <source>
        <dbReference type="ARBA" id="ARBA00022737"/>
    </source>
</evidence>
<dbReference type="InterPro" id="IPR043197">
    <property type="entry name" value="Plakin"/>
</dbReference>
<dbReference type="InterPro" id="IPR036534">
    <property type="entry name" value="GAR_dom_sf"/>
</dbReference>
<feature type="domain" description="EF-hand" evidence="9">
    <location>
        <begin position="3052"/>
        <end position="3087"/>
    </location>
</feature>
<feature type="coiled-coil region" evidence="7">
    <location>
        <begin position="1271"/>
        <end position="1298"/>
    </location>
</feature>
<evidence type="ECO:0000259" key="10">
    <source>
        <dbReference type="PROSITE" id="PS51460"/>
    </source>
</evidence>
<dbReference type="GO" id="GO:0005886">
    <property type="term" value="C:plasma membrane"/>
    <property type="evidence" value="ECO:0007669"/>
    <property type="project" value="UniProtKB-SubCell"/>
</dbReference>
<keyword evidence="7" id="KW-0175">Coiled coil</keyword>